<proteinExistence type="predicted"/>
<keyword evidence="2" id="KW-0342">GTP-binding</keyword>
<dbReference type="SUPFAM" id="SSF50465">
    <property type="entry name" value="EF-Tu/eEF-1alpha/eIF2-gamma C-terminal domain"/>
    <property type="match status" value="1"/>
</dbReference>
<keyword evidence="6" id="KW-0648">Protein biosynthesis</keyword>
<dbReference type="GO" id="GO:0005525">
    <property type="term" value="F:GTP binding"/>
    <property type="evidence" value="ECO:0007669"/>
    <property type="project" value="UniProtKB-KW"/>
</dbReference>
<protein>
    <submittedName>
        <fullName evidence="6">Elongation factor 1-alpha-like protein</fullName>
    </submittedName>
</protein>
<dbReference type="Pfam" id="PF22594">
    <property type="entry name" value="GTP-eEF1A_C"/>
    <property type="match status" value="1"/>
</dbReference>
<dbReference type="Pfam" id="PF00009">
    <property type="entry name" value="GTP_EFTU"/>
    <property type="match status" value="1"/>
</dbReference>
<evidence type="ECO:0000256" key="2">
    <source>
        <dbReference type="ARBA" id="ARBA00023134"/>
    </source>
</evidence>
<dbReference type="InterPro" id="IPR050100">
    <property type="entry name" value="TRAFAC_GTPase_members"/>
</dbReference>
<dbReference type="InterPro" id="IPR000795">
    <property type="entry name" value="T_Tr_GTP-bd_dom"/>
</dbReference>
<dbReference type="InterPro" id="IPR054696">
    <property type="entry name" value="GTP-eEF1A_C"/>
</dbReference>
<evidence type="ECO:0000259" key="5">
    <source>
        <dbReference type="Pfam" id="PF22594"/>
    </source>
</evidence>
<organism evidence="6">
    <name type="scientific">Homavirus sp</name>
    <dbReference type="NCBI Taxonomy" id="2487769"/>
    <lineage>
        <taxon>Viruses</taxon>
        <taxon>Varidnaviria</taxon>
        <taxon>Bamfordvirae</taxon>
        <taxon>Nucleocytoviricota</taxon>
        <taxon>Megaviricetes</taxon>
        <taxon>Imitervirales</taxon>
        <taxon>Mimiviridae</taxon>
        <taxon>Klosneuvirinae</taxon>
    </lineage>
</organism>
<keyword evidence="1" id="KW-0547">Nucleotide-binding</keyword>
<dbReference type="EMBL" id="MK072382">
    <property type="protein sequence ID" value="AYV82419.1"/>
    <property type="molecule type" value="Genomic_DNA"/>
</dbReference>
<sequence>MVGQSRQHALLLNLLGMKQLIVCVNKMDEKSVEFKEERFEEVKEEVKRMLVAVGWPKLAVDNRIPIIPLSGYKGDNLIKKSDNMPWWKGIDIKIDKTETVHIDTLHDALDKFVRMPPRPVDKPFRMPVSGVFNIKGIGTVITGRIEQGIVKPGQEVKFLPTHTATNICTGKVFTIEMHHVQIDQGVPGDNIGINIKGLDKDRMPSKGDVMVFKNDNTIGITKRIIAQIQTLNIPNSIKVNYCPIGYVRTANVALKLVEITRIKSKETSNEWSTGLTEIKSNALAEVVFEPTKPFCADQFDRCEGLSRLAIMEGPGCVALGKIIGVEYQ</sequence>
<dbReference type="InterPro" id="IPR004161">
    <property type="entry name" value="EFTu-like_2"/>
</dbReference>
<evidence type="ECO:0000259" key="3">
    <source>
        <dbReference type="Pfam" id="PF00009"/>
    </source>
</evidence>
<evidence type="ECO:0000259" key="4">
    <source>
        <dbReference type="Pfam" id="PF03144"/>
    </source>
</evidence>
<dbReference type="CDD" id="cd03693">
    <property type="entry name" value="EF1_alpha_II"/>
    <property type="match status" value="1"/>
</dbReference>
<dbReference type="Pfam" id="PF03144">
    <property type="entry name" value="GTP_EFTU_D2"/>
    <property type="match status" value="1"/>
</dbReference>
<dbReference type="FunFam" id="2.40.30.10:FF:000115">
    <property type="entry name" value="Eukaryotic translation elongation factor 1 alpha"/>
    <property type="match status" value="1"/>
</dbReference>
<dbReference type="PANTHER" id="PTHR23115">
    <property type="entry name" value="TRANSLATION FACTOR"/>
    <property type="match status" value="1"/>
</dbReference>
<evidence type="ECO:0000256" key="1">
    <source>
        <dbReference type="ARBA" id="ARBA00022741"/>
    </source>
</evidence>
<keyword evidence="6" id="KW-0251">Elongation factor</keyword>
<feature type="domain" description="GTP-eEF1A C-terminal" evidence="5">
    <location>
        <begin position="224"/>
        <end position="322"/>
    </location>
</feature>
<dbReference type="SUPFAM" id="SSF50447">
    <property type="entry name" value="Translation proteins"/>
    <property type="match status" value="1"/>
</dbReference>
<dbReference type="Gene3D" id="3.40.50.300">
    <property type="entry name" value="P-loop containing nucleotide triphosphate hydrolases"/>
    <property type="match status" value="1"/>
</dbReference>
<accession>A0A3G5AAQ5</accession>
<name>A0A3G5AAQ5_9VIRU</name>
<gene>
    <name evidence="6" type="ORF">Homavirus51_2</name>
</gene>
<feature type="domain" description="Tr-type G" evidence="3">
    <location>
        <begin position="3"/>
        <end position="112"/>
    </location>
</feature>
<dbReference type="InterPro" id="IPR009000">
    <property type="entry name" value="Transl_B-barrel_sf"/>
</dbReference>
<dbReference type="GO" id="GO:0003924">
    <property type="term" value="F:GTPase activity"/>
    <property type="evidence" value="ECO:0007669"/>
    <property type="project" value="InterPro"/>
</dbReference>
<dbReference type="InterPro" id="IPR027417">
    <property type="entry name" value="P-loop_NTPase"/>
</dbReference>
<dbReference type="InterPro" id="IPR009001">
    <property type="entry name" value="Transl_elong_EF1A/Init_IF2_C"/>
</dbReference>
<feature type="domain" description="Translation elongation factor EFTu-like" evidence="4">
    <location>
        <begin position="138"/>
        <end position="210"/>
    </location>
</feature>
<evidence type="ECO:0000313" key="6">
    <source>
        <dbReference type="EMBL" id="AYV82419.1"/>
    </source>
</evidence>
<dbReference type="SUPFAM" id="SSF52540">
    <property type="entry name" value="P-loop containing nucleoside triphosphate hydrolases"/>
    <property type="match status" value="1"/>
</dbReference>
<dbReference type="Gene3D" id="2.40.30.10">
    <property type="entry name" value="Translation factors"/>
    <property type="match status" value="2"/>
</dbReference>
<reference evidence="6" key="1">
    <citation type="submission" date="2018-10" db="EMBL/GenBank/DDBJ databases">
        <title>Hidden diversity of soil giant viruses.</title>
        <authorList>
            <person name="Schulz F."/>
            <person name="Alteio L."/>
            <person name="Goudeau D."/>
            <person name="Ryan E.M."/>
            <person name="Malmstrom R.R."/>
            <person name="Blanchard J."/>
            <person name="Woyke T."/>
        </authorList>
    </citation>
    <scope>NUCLEOTIDE SEQUENCE</scope>
    <source>
        <strain evidence="6">HOV1</strain>
    </source>
</reference>